<gene>
    <name evidence="3" type="ORF">OKA05_09770</name>
</gene>
<comment type="caution">
    <text evidence="3">The sequence shown here is derived from an EMBL/GenBank/DDBJ whole genome shotgun (WGS) entry which is preliminary data.</text>
</comment>
<dbReference type="EMBL" id="JAPDDT010000003">
    <property type="protein sequence ID" value="MCW1922837.1"/>
    <property type="molecule type" value="Genomic_DNA"/>
</dbReference>
<dbReference type="Pfam" id="PF16694">
    <property type="entry name" value="Cytochrome_P460"/>
    <property type="match status" value="1"/>
</dbReference>
<dbReference type="InterPro" id="IPR038142">
    <property type="entry name" value="Cytochrome_P460_sp"/>
</dbReference>
<evidence type="ECO:0000313" key="3">
    <source>
        <dbReference type="EMBL" id="MCW1922837.1"/>
    </source>
</evidence>
<dbReference type="Gene3D" id="3.50.70.20">
    <property type="entry name" value="Cytochrome P460"/>
    <property type="match status" value="1"/>
</dbReference>
<evidence type="ECO:0000259" key="2">
    <source>
        <dbReference type="Pfam" id="PF16694"/>
    </source>
</evidence>
<name>A0ABT3GGV4_9BACT</name>
<reference evidence="3 4" key="1">
    <citation type="submission" date="2022-10" db="EMBL/GenBank/DDBJ databases">
        <title>Luteolibacter arcticus strain CCTCC AB 2014275, whole genome shotgun sequencing project.</title>
        <authorList>
            <person name="Zhao G."/>
            <person name="Shen L."/>
        </authorList>
    </citation>
    <scope>NUCLEOTIDE SEQUENCE [LARGE SCALE GENOMIC DNA]</scope>
    <source>
        <strain evidence="3 4">CCTCC AB 2014275</strain>
    </source>
</reference>
<feature type="signal peptide" evidence="1">
    <location>
        <begin position="1"/>
        <end position="27"/>
    </location>
</feature>
<evidence type="ECO:0000256" key="1">
    <source>
        <dbReference type="SAM" id="SignalP"/>
    </source>
</evidence>
<proteinExistence type="predicted"/>
<dbReference type="InterPro" id="IPR032033">
    <property type="entry name" value="Cytochrome_P460"/>
</dbReference>
<accession>A0ABT3GGV4</accession>
<evidence type="ECO:0000313" key="4">
    <source>
        <dbReference type="Proteomes" id="UP001320876"/>
    </source>
</evidence>
<dbReference type="CDD" id="cd20753">
    <property type="entry name" value="cyt_P460_Mc-like"/>
    <property type="match status" value="1"/>
</dbReference>
<dbReference type="RefSeq" id="WP_264486944.1">
    <property type="nucleotide sequence ID" value="NZ_JAPDDT010000003.1"/>
</dbReference>
<feature type="chain" id="PRO_5045839606" evidence="1">
    <location>
        <begin position="28"/>
        <end position="191"/>
    </location>
</feature>
<feature type="domain" description="Cytochrome P460" evidence="2">
    <location>
        <begin position="48"/>
        <end position="180"/>
    </location>
</feature>
<protein>
    <submittedName>
        <fullName evidence="3">Cytochrome P460 family protein</fullName>
    </submittedName>
</protein>
<keyword evidence="1" id="KW-0732">Signal</keyword>
<keyword evidence="4" id="KW-1185">Reference proteome</keyword>
<organism evidence="3 4">
    <name type="scientific">Luteolibacter arcticus</name>
    <dbReference type="NCBI Taxonomy" id="1581411"/>
    <lineage>
        <taxon>Bacteria</taxon>
        <taxon>Pseudomonadati</taxon>
        <taxon>Verrucomicrobiota</taxon>
        <taxon>Verrucomicrobiia</taxon>
        <taxon>Verrucomicrobiales</taxon>
        <taxon>Verrucomicrobiaceae</taxon>
        <taxon>Luteolibacter</taxon>
    </lineage>
</organism>
<dbReference type="Proteomes" id="UP001320876">
    <property type="component" value="Unassembled WGS sequence"/>
</dbReference>
<sequence length="191" mass="20429">MKHSIHRAAAAALLILPAAFITRLATAQAEGSKPADPARPDPGITQIPEGYRDWRLISVAREEGKLDDIRAVLGNDIAIKAYREGTLPFPDGAVIARIAWALVPSEENDKAFGQAQSFVPGAPKNGVQFMFKDSKKYAASGGWGYAQFGEADGRPVVDEAKLAACFTCHQPAAAQDFIFTRYSLGGLAGQK</sequence>